<evidence type="ECO:0000313" key="3">
    <source>
        <dbReference type="EnsemblPlants" id="PNT73238"/>
    </source>
</evidence>
<dbReference type="Proteomes" id="UP000008810">
    <property type="component" value="Chromosome 2"/>
</dbReference>
<reference evidence="2" key="2">
    <citation type="submission" date="2017-06" db="EMBL/GenBank/DDBJ databases">
        <title>WGS assembly of Brachypodium distachyon.</title>
        <authorList>
            <consortium name="The International Brachypodium Initiative"/>
            <person name="Lucas S."/>
            <person name="Harmon-Smith M."/>
            <person name="Lail K."/>
            <person name="Tice H."/>
            <person name="Grimwood J."/>
            <person name="Bruce D."/>
            <person name="Barry K."/>
            <person name="Shu S."/>
            <person name="Lindquist E."/>
            <person name="Wang M."/>
            <person name="Pitluck S."/>
            <person name="Vogel J.P."/>
            <person name="Garvin D.F."/>
            <person name="Mockler T.C."/>
            <person name="Schmutz J."/>
            <person name="Rokhsar D."/>
            <person name="Bevan M.W."/>
        </authorList>
    </citation>
    <scope>NUCLEOTIDE SEQUENCE</scope>
    <source>
        <strain evidence="2">Bd21</strain>
    </source>
</reference>
<evidence type="ECO:0000313" key="4">
    <source>
        <dbReference type="Proteomes" id="UP000008810"/>
    </source>
</evidence>
<keyword evidence="4" id="KW-1185">Reference proteome</keyword>
<feature type="compositionally biased region" description="Basic and acidic residues" evidence="1">
    <location>
        <begin position="75"/>
        <end position="92"/>
    </location>
</feature>
<dbReference type="EnsemblPlants" id="PNT73238">
    <property type="protein sequence ID" value="PNT73238"/>
    <property type="gene ID" value="BRADI_2g55745v3"/>
</dbReference>
<name>A0A2K2DG34_BRADI</name>
<proteinExistence type="predicted"/>
<reference evidence="2 3" key="1">
    <citation type="journal article" date="2010" name="Nature">
        <title>Genome sequencing and analysis of the model grass Brachypodium distachyon.</title>
        <authorList>
            <consortium name="International Brachypodium Initiative"/>
        </authorList>
    </citation>
    <scope>NUCLEOTIDE SEQUENCE [LARGE SCALE GENOMIC DNA]</scope>
    <source>
        <strain evidence="2 3">Bd21</strain>
    </source>
</reference>
<feature type="compositionally biased region" description="Polar residues" evidence="1">
    <location>
        <begin position="23"/>
        <end position="51"/>
    </location>
</feature>
<feature type="region of interest" description="Disordered" evidence="1">
    <location>
        <begin position="23"/>
        <end position="116"/>
    </location>
</feature>
<dbReference type="EMBL" id="CM000881">
    <property type="protein sequence ID" value="PNT73238.1"/>
    <property type="molecule type" value="Genomic_DNA"/>
</dbReference>
<sequence>MPQANLIGLQQAHERAGAMVACQNASPVRQMSSSQGRSDLEATASSTTPVRSPQARRGWLSPAVAEQVARGPSGEGRERRGGGPKSHPERGHGANQGSDGWKGGNGDKAARHIGEG</sequence>
<dbReference type="Gramene" id="PNT73238">
    <property type="protein sequence ID" value="PNT73238"/>
    <property type="gene ID" value="BRADI_2g55745v3"/>
</dbReference>
<reference evidence="3" key="3">
    <citation type="submission" date="2018-08" db="UniProtKB">
        <authorList>
            <consortium name="EnsemblPlants"/>
        </authorList>
    </citation>
    <scope>IDENTIFICATION</scope>
    <source>
        <strain evidence="3">cv. Bd21</strain>
    </source>
</reference>
<dbReference type="AlphaFoldDB" id="A0A2K2DG34"/>
<evidence type="ECO:0000313" key="2">
    <source>
        <dbReference type="EMBL" id="PNT73238.1"/>
    </source>
</evidence>
<dbReference type="InParanoid" id="A0A2K2DG34"/>
<evidence type="ECO:0000256" key="1">
    <source>
        <dbReference type="SAM" id="MobiDB-lite"/>
    </source>
</evidence>
<accession>A0A2K2DG34</accession>
<gene>
    <name evidence="2" type="ORF">BRADI_2g55745v3</name>
</gene>
<protein>
    <submittedName>
        <fullName evidence="2 3">Uncharacterized protein</fullName>
    </submittedName>
</protein>
<organism evidence="2">
    <name type="scientific">Brachypodium distachyon</name>
    <name type="common">Purple false brome</name>
    <name type="synonym">Trachynia distachya</name>
    <dbReference type="NCBI Taxonomy" id="15368"/>
    <lineage>
        <taxon>Eukaryota</taxon>
        <taxon>Viridiplantae</taxon>
        <taxon>Streptophyta</taxon>
        <taxon>Embryophyta</taxon>
        <taxon>Tracheophyta</taxon>
        <taxon>Spermatophyta</taxon>
        <taxon>Magnoliopsida</taxon>
        <taxon>Liliopsida</taxon>
        <taxon>Poales</taxon>
        <taxon>Poaceae</taxon>
        <taxon>BOP clade</taxon>
        <taxon>Pooideae</taxon>
        <taxon>Stipodae</taxon>
        <taxon>Brachypodieae</taxon>
        <taxon>Brachypodium</taxon>
    </lineage>
</organism>